<keyword evidence="7" id="KW-1185">Reference proteome</keyword>
<dbReference type="GO" id="GO:0003735">
    <property type="term" value="F:structural constituent of ribosome"/>
    <property type="evidence" value="ECO:0007669"/>
    <property type="project" value="TreeGrafter"/>
</dbReference>
<dbReference type="CDD" id="cd05687">
    <property type="entry name" value="S1_RPS1_repeat_ec1_hs1"/>
    <property type="match status" value="1"/>
</dbReference>
<dbReference type="GO" id="GO:0022627">
    <property type="term" value="C:cytosolic small ribosomal subunit"/>
    <property type="evidence" value="ECO:0007669"/>
    <property type="project" value="TreeGrafter"/>
</dbReference>
<comment type="function">
    <text evidence="4">Binds mRNA; thus facilitating recognition of the initiation point. It is needed to translate mRNA with a short Shine-Dalgarno (SD) purine-rich sequence.</text>
</comment>
<dbReference type="SUPFAM" id="SSF50249">
    <property type="entry name" value="Nucleic acid-binding proteins"/>
    <property type="match status" value="4"/>
</dbReference>
<evidence type="ECO:0000259" key="5">
    <source>
        <dbReference type="PROSITE" id="PS50126"/>
    </source>
</evidence>
<dbReference type="GO" id="GO:0003729">
    <property type="term" value="F:mRNA binding"/>
    <property type="evidence" value="ECO:0007669"/>
    <property type="project" value="TreeGrafter"/>
</dbReference>
<dbReference type="CDD" id="cd04465">
    <property type="entry name" value="S1_RPS1_repeat_ec2_hs2"/>
    <property type="match status" value="1"/>
</dbReference>
<dbReference type="AlphaFoldDB" id="A0A544TQS8"/>
<feature type="domain" description="S1 motif" evidence="5">
    <location>
        <begin position="188"/>
        <end position="256"/>
    </location>
</feature>
<evidence type="ECO:0000256" key="4">
    <source>
        <dbReference type="ARBA" id="ARBA00025604"/>
    </source>
</evidence>
<dbReference type="Proteomes" id="UP000316626">
    <property type="component" value="Unassembled WGS sequence"/>
</dbReference>
<feature type="domain" description="S1 motif" evidence="5">
    <location>
        <begin position="273"/>
        <end position="342"/>
    </location>
</feature>
<comment type="caution">
    <text evidence="6">The sequence shown here is derived from an EMBL/GenBank/DDBJ whole genome shotgun (WGS) entry which is preliminary data.</text>
</comment>
<dbReference type="FunFam" id="2.40.50.140:FF:000103">
    <property type="entry name" value="protein RRP5 homolog"/>
    <property type="match status" value="1"/>
</dbReference>
<dbReference type="PRINTS" id="PR00681">
    <property type="entry name" value="RIBOSOMALS1"/>
</dbReference>
<dbReference type="GO" id="GO:0006412">
    <property type="term" value="P:translation"/>
    <property type="evidence" value="ECO:0007669"/>
    <property type="project" value="TreeGrafter"/>
</dbReference>
<organism evidence="6 7">
    <name type="scientific">Psychrobacillus vulpis</name>
    <dbReference type="NCBI Taxonomy" id="2325572"/>
    <lineage>
        <taxon>Bacteria</taxon>
        <taxon>Bacillati</taxon>
        <taxon>Bacillota</taxon>
        <taxon>Bacilli</taxon>
        <taxon>Bacillales</taxon>
        <taxon>Bacillaceae</taxon>
        <taxon>Psychrobacillus</taxon>
    </lineage>
</organism>
<protein>
    <submittedName>
        <fullName evidence="6">30S ribosomal protein S1</fullName>
    </submittedName>
</protein>
<keyword evidence="2 6" id="KW-0689">Ribosomal protein</keyword>
<dbReference type="PANTHER" id="PTHR10724:SF7">
    <property type="entry name" value="SMALL RIBOSOMAL SUBUNIT PROTEIN BS1C"/>
    <property type="match status" value="1"/>
</dbReference>
<dbReference type="InterPro" id="IPR012340">
    <property type="entry name" value="NA-bd_OB-fold"/>
</dbReference>
<sequence>MSEEMNLIDTHEFKEGDLVKATVAQVDEKSAIVTIEGAPFDGIVPISELSSLHIEKASDAVSIGDELELMITKVEEANFVLSKRKVDAEKAWEQLVKQFESGEIIETEVKEVVKGGLVVDLGVRGFIPASLIEDYFVESFDDYKGKTLTFKIVELEKDKNRLILSHKAVVEGEKAVSKQKTLENIHSGDVLNGTVQRIASFGAFVDIGGVDGLVHISQISHDHLDNVAEVLSEGQEVKVKVLSVDRDSERISLSIKDTLPGPWSDIESKASKGSVLNGTIKRIVSYGAFVEVFPGVEGLVHISQIAHQHITTPHEVLKEGEEVQVKVLEVNSADKRLSLSIKDLIENEEDYNLEDYQLPEESKGFSISDVLGDKLKDFSNKGN</sequence>
<dbReference type="RefSeq" id="WP_142642696.1">
    <property type="nucleotide sequence ID" value="NZ_VDGI01000011.1"/>
</dbReference>
<proteinExistence type="inferred from homology"/>
<evidence type="ECO:0000256" key="1">
    <source>
        <dbReference type="ARBA" id="ARBA00006767"/>
    </source>
</evidence>
<keyword evidence="3" id="KW-0687">Ribonucleoprotein</keyword>
<evidence type="ECO:0000256" key="2">
    <source>
        <dbReference type="ARBA" id="ARBA00022980"/>
    </source>
</evidence>
<dbReference type="Pfam" id="PF00575">
    <property type="entry name" value="S1"/>
    <property type="match status" value="4"/>
</dbReference>
<dbReference type="SMART" id="SM00316">
    <property type="entry name" value="S1"/>
    <property type="match status" value="4"/>
</dbReference>
<evidence type="ECO:0000313" key="7">
    <source>
        <dbReference type="Proteomes" id="UP000316626"/>
    </source>
</evidence>
<gene>
    <name evidence="6" type="primary">rpsA</name>
    <name evidence="6" type="ORF">FG384_11265</name>
</gene>
<dbReference type="InterPro" id="IPR035104">
    <property type="entry name" value="Ribosomal_protein_S1-like"/>
</dbReference>
<dbReference type="PROSITE" id="PS50126">
    <property type="entry name" value="S1"/>
    <property type="match status" value="4"/>
</dbReference>
<accession>A0A544TQS8</accession>
<dbReference type="OrthoDB" id="9804077at2"/>
<feature type="domain" description="S1 motif" evidence="5">
    <location>
        <begin position="102"/>
        <end position="167"/>
    </location>
</feature>
<comment type="similarity">
    <text evidence="1">Belongs to the bacterial ribosomal protein bS1 family.</text>
</comment>
<evidence type="ECO:0000256" key="3">
    <source>
        <dbReference type="ARBA" id="ARBA00023274"/>
    </source>
</evidence>
<feature type="domain" description="S1 motif" evidence="5">
    <location>
        <begin position="16"/>
        <end position="84"/>
    </location>
</feature>
<dbReference type="InterPro" id="IPR003029">
    <property type="entry name" value="S1_domain"/>
</dbReference>
<dbReference type="InterPro" id="IPR050437">
    <property type="entry name" value="Ribos_protein_bS1-like"/>
</dbReference>
<dbReference type="NCBIfam" id="NF005208">
    <property type="entry name" value="PRK06676.1"/>
    <property type="match status" value="1"/>
</dbReference>
<dbReference type="EMBL" id="VDGI01000011">
    <property type="protein sequence ID" value="TQR19786.1"/>
    <property type="molecule type" value="Genomic_DNA"/>
</dbReference>
<name>A0A544TQS8_9BACI</name>
<dbReference type="PANTHER" id="PTHR10724">
    <property type="entry name" value="30S RIBOSOMAL PROTEIN S1"/>
    <property type="match status" value="1"/>
</dbReference>
<reference evidence="6 7" key="1">
    <citation type="submission" date="2019-06" db="EMBL/GenBank/DDBJ databases">
        <title>Psychrobacillus vulpis sp. nov., a new species isolated from feces of a red fox that inhabits in The Tablas de Daimiel Natural Park, Albacete, Spain.</title>
        <authorList>
            <person name="Rodriguez M."/>
            <person name="Reina J.C."/>
            <person name="Bejar V."/>
            <person name="Llamas I."/>
        </authorList>
    </citation>
    <scope>NUCLEOTIDE SEQUENCE [LARGE SCALE GENOMIC DNA]</scope>
    <source>
        <strain evidence="6 7">Z8</strain>
    </source>
</reference>
<dbReference type="FunFam" id="2.40.50.140:FF:000051">
    <property type="entry name" value="RNA-binding transcriptional accessory protein"/>
    <property type="match status" value="1"/>
</dbReference>
<dbReference type="Gene3D" id="2.40.50.140">
    <property type="entry name" value="Nucleic acid-binding proteins"/>
    <property type="match status" value="4"/>
</dbReference>
<evidence type="ECO:0000313" key="6">
    <source>
        <dbReference type="EMBL" id="TQR19786.1"/>
    </source>
</evidence>